<name>A0A414IUK4_9FIRM</name>
<evidence type="ECO:0000313" key="3">
    <source>
        <dbReference type="Proteomes" id="UP000285290"/>
    </source>
</evidence>
<keyword evidence="1" id="KW-0812">Transmembrane</keyword>
<sequence length="73" mass="7025">MELTVGFEPLNIIDMEMLDGGCKICTAGAVIGGAGTGAGTVLAVGAIFSVTPAGWIVGLGAVAGAGLGYLATR</sequence>
<proteinExistence type="predicted"/>
<evidence type="ECO:0000256" key="1">
    <source>
        <dbReference type="SAM" id="Phobius"/>
    </source>
</evidence>
<keyword evidence="1" id="KW-1133">Transmembrane helix</keyword>
<dbReference type="RefSeq" id="WP_117996965.1">
    <property type="nucleotide sequence ID" value="NZ_QRWI01000005.1"/>
</dbReference>
<protein>
    <recommendedName>
        <fullName evidence="4">Bacteriocin</fullName>
    </recommendedName>
</protein>
<comment type="caution">
    <text evidence="2">The sequence shown here is derived from an EMBL/GenBank/DDBJ whole genome shotgun (WGS) entry which is preliminary data.</text>
</comment>
<organism evidence="2 3">
    <name type="scientific">Agathobacter rectalis</name>
    <dbReference type="NCBI Taxonomy" id="39491"/>
    <lineage>
        <taxon>Bacteria</taxon>
        <taxon>Bacillati</taxon>
        <taxon>Bacillota</taxon>
        <taxon>Clostridia</taxon>
        <taxon>Lachnospirales</taxon>
        <taxon>Lachnospiraceae</taxon>
        <taxon>Agathobacter</taxon>
    </lineage>
</organism>
<reference evidence="2 3" key="1">
    <citation type="submission" date="2018-08" db="EMBL/GenBank/DDBJ databases">
        <title>A genome reference for cultivated species of the human gut microbiota.</title>
        <authorList>
            <person name="Zou Y."/>
            <person name="Xue W."/>
            <person name="Luo G."/>
        </authorList>
    </citation>
    <scope>NUCLEOTIDE SEQUENCE [LARGE SCALE GENOMIC DNA]</scope>
    <source>
        <strain evidence="2 3">AM29-10</strain>
    </source>
</reference>
<gene>
    <name evidence="2" type="ORF">DW753_07225</name>
</gene>
<feature type="transmembrane region" description="Helical" evidence="1">
    <location>
        <begin position="53"/>
        <end position="72"/>
    </location>
</feature>
<keyword evidence="1" id="KW-0472">Membrane</keyword>
<feature type="transmembrane region" description="Helical" evidence="1">
    <location>
        <begin position="24"/>
        <end position="47"/>
    </location>
</feature>
<dbReference type="AlphaFoldDB" id="A0A414IUK4"/>
<accession>A0A414IUK4</accession>
<evidence type="ECO:0008006" key="4">
    <source>
        <dbReference type="Google" id="ProtNLM"/>
    </source>
</evidence>
<dbReference type="EMBL" id="QSKC01000007">
    <property type="protein sequence ID" value="RHE32371.1"/>
    <property type="molecule type" value="Genomic_DNA"/>
</dbReference>
<dbReference type="Proteomes" id="UP000285290">
    <property type="component" value="Unassembled WGS sequence"/>
</dbReference>
<evidence type="ECO:0000313" key="2">
    <source>
        <dbReference type="EMBL" id="RHE32371.1"/>
    </source>
</evidence>